<dbReference type="Pfam" id="PF13581">
    <property type="entry name" value="HATPase_c_2"/>
    <property type="match status" value="1"/>
</dbReference>
<dbReference type="PANTHER" id="PTHR35526:SF3">
    <property type="entry name" value="ANTI-SIGMA-F FACTOR RSBW"/>
    <property type="match status" value="1"/>
</dbReference>
<dbReference type="InterPro" id="IPR050267">
    <property type="entry name" value="Anti-sigma-factor_SerPK"/>
</dbReference>
<dbReference type="PANTHER" id="PTHR35526">
    <property type="entry name" value="ANTI-SIGMA-F FACTOR RSBW-RELATED"/>
    <property type="match status" value="1"/>
</dbReference>
<name>A0ABY7PY63_9ACTN</name>
<evidence type="ECO:0000256" key="1">
    <source>
        <dbReference type="ARBA" id="ARBA00022527"/>
    </source>
</evidence>
<dbReference type="EMBL" id="CP115450">
    <property type="protein sequence ID" value="WBP85336.1"/>
    <property type="molecule type" value="Genomic_DNA"/>
</dbReference>
<keyword evidence="1" id="KW-0808">Transferase</keyword>
<keyword evidence="3" id="KW-0547">Nucleotide-binding</keyword>
<dbReference type="Gene3D" id="3.30.565.10">
    <property type="entry name" value="Histidine kinase-like ATPase, C-terminal domain"/>
    <property type="match status" value="1"/>
</dbReference>
<dbReference type="SUPFAM" id="SSF55874">
    <property type="entry name" value="ATPase domain of HSP90 chaperone/DNA topoisomerase II/histidine kinase"/>
    <property type="match status" value="1"/>
</dbReference>
<feature type="domain" description="Histidine kinase/HSP90-like ATPase" evidence="2">
    <location>
        <begin position="36"/>
        <end position="114"/>
    </location>
</feature>
<protein>
    <submittedName>
        <fullName evidence="3">ATP-binding protein</fullName>
    </submittedName>
</protein>
<sequence length="160" mass="17569">MKRRWGRRNWREWDDVPPAREDPPIASGRHLTLSLPTLPSSIPLARHTVQIRFTTWGLPREAAVLDAALLIVTELVTNCVRHAAERSPQLGLTVSLGDSYLEVLVADQHPRVPRVSARGGLQVIAELVYDFGGRLVIAPSTLSAGKTVRVQLPLPAKPAP</sequence>
<proteinExistence type="predicted"/>
<dbReference type="InterPro" id="IPR003594">
    <property type="entry name" value="HATPase_dom"/>
</dbReference>
<dbReference type="Proteomes" id="UP001212821">
    <property type="component" value="Chromosome"/>
</dbReference>
<dbReference type="CDD" id="cd16936">
    <property type="entry name" value="HATPase_RsbW-like"/>
    <property type="match status" value="1"/>
</dbReference>
<keyword evidence="3" id="KW-0067">ATP-binding</keyword>
<keyword evidence="1" id="KW-0723">Serine/threonine-protein kinase</keyword>
<dbReference type="RefSeq" id="WP_270141230.1">
    <property type="nucleotide sequence ID" value="NZ_CP115450.1"/>
</dbReference>
<gene>
    <name evidence="3" type="ORF">O1G21_05320</name>
</gene>
<evidence type="ECO:0000313" key="3">
    <source>
        <dbReference type="EMBL" id="WBP85336.1"/>
    </source>
</evidence>
<dbReference type="InterPro" id="IPR036890">
    <property type="entry name" value="HATPase_C_sf"/>
</dbReference>
<dbReference type="GO" id="GO:0005524">
    <property type="term" value="F:ATP binding"/>
    <property type="evidence" value="ECO:0007669"/>
    <property type="project" value="UniProtKB-KW"/>
</dbReference>
<accession>A0ABY7PY63</accession>
<organism evidence="3 4">
    <name type="scientific">Kitasatospora cathayae</name>
    <dbReference type="NCBI Taxonomy" id="3004092"/>
    <lineage>
        <taxon>Bacteria</taxon>
        <taxon>Bacillati</taxon>
        <taxon>Actinomycetota</taxon>
        <taxon>Actinomycetes</taxon>
        <taxon>Kitasatosporales</taxon>
        <taxon>Streptomycetaceae</taxon>
        <taxon>Kitasatospora</taxon>
    </lineage>
</organism>
<evidence type="ECO:0000313" key="4">
    <source>
        <dbReference type="Proteomes" id="UP001212821"/>
    </source>
</evidence>
<reference evidence="4" key="1">
    <citation type="submission" date="2022-12" db="EMBL/GenBank/DDBJ databases">
        <authorList>
            <person name="Mo P."/>
        </authorList>
    </citation>
    <scope>NUCLEOTIDE SEQUENCE [LARGE SCALE GENOMIC DNA]</scope>
    <source>
        <strain evidence="4">HUAS 3-15</strain>
    </source>
</reference>
<keyword evidence="1" id="KW-0418">Kinase</keyword>
<evidence type="ECO:0000259" key="2">
    <source>
        <dbReference type="Pfam" id="PF13581"/>
    </source>
</evidence>
<keyword evidence="4" id="KW-1185">Reference proteome</keyword>